<dbReference type="CDD" id="cd15799">
    <property type="entry name" value="PMEI-like_4"/>
    <property type="match status" value="1"/>
</dbReference>
<keyword evidence="2" id="KW-1185">Reference proteome</keyword>
<evidence type="ECO:0000313" key="1">
    <source>
        <dbReference type="EMBL" id="GAY64749.1"/>
    </source>
</evidence>
<reference evidence="1 2" key="1">
    <citation type="journal article" date="2017" name="Front. Genet.">
        <title>Draft sequencing of the heterozygous diploid genome of Satsuma (Citrus unshiu Marc.) using a hybrid assembly approach.</title>
        <authorList>
            <person name="Shimizu T."/>
            <person name="Tanizawa Y."/>
            <person name="Mochizuki T."/>
            <person name="Nagasaki H."/>
            <person name="Yoshioka T."/>
            <person name="Toyoda A."/>
            <person name="Fujiyama A."/>
            <person name="Kaminuma E."/>
            <person name="Nakamura Y."/>
        </authorList>
    </citation>
    <scope>NUCLEOTIDE SEQUENCE [LARGE SCALE GENOMIC DNA]</scope>
    <source>
        <strain evidence="2">cv. Miyagawa wase</strain>
    </source>
</reference>
<feature type="non-terminal residue" evidence="1">
    <location>
        <position position="1"/>
    </location>
</feature>
<gene>
    <name evidence="1" type="ORF">CUMW_235810</name>
</gene>
<sequence length="218" mass="24655">IDSQLNLRVFVHLVPERVRVVVRLQPRNAEETVTDVDFTDYVALQTELKRLKLRKNNWNSDTYEFDEMLNFCKLLIFIFLVSAVSLSSSSNVGSEYSQAECLKVPASSFMSSLNTTVDVIQQVVPVISKFANLFSDFRLTNTISDCLDLFDFSVDELSWSIFASQNPADLFAGLVWNVVGYVVGIRVLLEDGGLLGMGWIVAGCLHWSVRVWLLEYSH</sequence>
<evidence type="ECO:0000313" key="2">
    <source>
        <dbReference type="Proteomes" id="UP000236630"/>
    </source>
</evidence>
<dbReference type="EMBL" id="BDQV01000426">
    <property type="protein sequence ID" value="GAY64749.1"/>
    <property type="molecule type" value="Genomic_DNA"/>
</dbReference>
<name>A0A2H5QJE6_CITUN</name>
<dbReference type="STRING" id="55188.A0A2H5QJE6"/>
<comment type="caution">
    <text evidence="1">The sequence shown here is derived from an EMBL/GenBank/DDBJ whole genome shotgun (WGS) entry which is preliminary data.</text>
</comment>
<accession>A0A2H5QJE6</accession>
<dbReference type="Proteomes" id="UP000236630">
    <property type="component" value="Unassembled WGS sequence"/>
</dbReference>
<dbReference type="AlphaFoldDB" id="A0A2H5QJE6"/>
<organism evidence="1 2">
    <name type="scientific">Citrus unshiu</name>
    <name type="common">Satsuma mandarin</name>
    <name type="synonym">Citrus nobilis var. unshiu</name>
    <dbReference type="NCBI Taxonomy" id="55188"/>
    <lineage>
        <taxon>Eukaryota</taxon>
        <taxon>Viridiplantae</taxon>
        <taxon>Streptophyta</taxon>
        <taxon>Embryophyta</taxon>
        <taxon>Tracheophyta</taxon>
        <taxon>Spermatophyta</taxon>
        <taxon>Magnoliopsida</taxon>
        <taxon>eudicotyledons</taxon>
        <taxon>Gunneridae</taxon>
        <taxon>Pentapetalae</taxon>
        <taxon>rosids</taxon>
        <taxon>malvids</taxon>
        <taxon>Sapindales</taxon>
        <taxon>Rutaceae</taxon>
        <taxon>Aurantioideae</taxon>
        <taxon>Citrus</taxon>
    </lineage>
</organism>
<protein>
    <submittedName>
        <fullName evidence="1">Uncharacterized protein</fullName>
    </submittedName>
</protein>
<proteinExistence type="predicted"/>